<dbReference type="InterPro" id="IPR012676">
    <property type="entry name" value="TGS-like"/>
</dbReference>
<dbReference type="Pfam" id="PF04607">
    <property type="entry name" value="RelA_SpoT"/>
    <property type="match status" value="1"/>
</dbReference>
<dbReference type="Pfam" id="PF13328">
    <property type="entry name" value="HD_4"/>
    <property type="match status" value="1"/>
</dbReference>
<dbReference type="Gene3D" id="3.30.460.10">
    <property type="entry name" value="Beta Polymerase, domain 2"/>
    <property type="match status" value="1"/>
</dbReference>
<dbReference type="InterPro" id="IPR004095">
    <property type="entry name" value="TGS"/>
</dbReference>
<dbReference type="InterPro" id="IPR004811">
    <property type="entry name" value="RelA/Spo_fam"/>
</dbReference>
<keyword evidence="3" id="KW-0808">Transferase</keyword>
<dbReference type="Gene3D" id="3.10.20.30">
    <property type="match status" value="1"/>
</dbReference>
<dbReference type="CDD" id="cd01668">
    <property type="entry name" value="TGS_RSH"/>
    <property type="match status" value="1"/>
</dbReference>
<dbReference type="SUPFAM" id="SSF81301">
    <property type="entry name" value="Nucleotidyltransferase"/>
    <property type="match status" value="1"/>
</dbReference>
<dbReference type="GO" id="GO:0005886">
    <property type="term" value="C:plasma membrane"/>
    <property type="evidence" value="ECO:0007669"/>
    <property type="project" value="TreeGrafter"/>
</dbReference>
<dbReference type="InterPro" id="IPR033655">
    <property type="entry name" value="TGS_RelA/SpoT"/>
</dbReference>
<feature type="domain" description="TGS" evidence="2">
    <location>
        <begin position="300"/>
        <end position="361"/>
    </location>
</feature>
<dbReference type="AlphaFoldDB" id="K1T4J5"/>
<keyword evidence="3" id="KW-0418">Kinase</keyword>
<name>K1T4J5_9ZZZZ</name>
<dbReference type="FunFam" id="3.30.460.10:FF:000001">
    <property type="entry name" value="GTP pyrophosphokinase RelA"/>
    <property type="match status" value="1"/>
</dbReference>
<evidence type="ECO:0000259" key="2">
    <source>
        <dbReference type="PROSITE" id="PS51880"/>
    </source>
</evidence>
<proteinExistence type="inferred from homology"/>
<comment type="caution">
    <text evidence="3">The sequence shown here is derived from an EMBL/GenBank/DDBJ whole genome shotgun (WGS) entry which is preliminary data.</text>
</comment>
<dbReference type="PANTHER" id="PTHR21262:SF31">
    <property type="entry name" value="GTP PYROPHOSPHOKINASE"/>
    <property type="match status" value="1"/>
</dbReference>
<dbReference type="EMBL" id="AJWY01006053">
    <property type="protein sequence ID" value="EKC67932.1"/>
    <property type="molecule type" value="Genomic_DNA"/>
</dbReference>
<dbReference type="Gene3D" id="1.10.3210.10">
    <property type="entry name" value="Hypothetical protein af1432"/>
    <property type="match status" value="1"/>
</dbReference>
<dbReference type="GO" id="GO:0016301">
    <property type="term" value="F:kinase activity"/>
    <property type="evidence" value="ECO:0007669"/>
    <property type="project" value="UniProtKB-KW"/>
</dbReference>
<evidence type="ECO:0000256" key="1">
    <source>
        <dbReference type="ARBA" id="ARBA00007476"/>
    </source>
</evidence>
<dbReference type="InterPro" id="IPR043519">
    <property type="entry name" value="NT_sf"/>
</dbReference>
<dbReference type="InterPro" id="IPR012675">
    <property type="entry name" value="Beta-grasp_dom_sf"/>
</dbReference>
<dbReference type="Pfam" id="PF02824">
    <property type="entry name" value="TGS"/>
    <property type="match status" value="1"/>
</dbReference>
<dbReference type="NCBIfam" id="TIGR00691">
    <property type="entry name" value="spoT_relA"/>
    <property type="match status" value="1"/>
</dbReference>
<dbReference type="FunFam" id="3.10.20.30:FF:000002">
    <property type="entry name" value="GTP pyrophosphokinase (RelA/SpoT)"/>
    <property type="match status" value="1"/>
</dbReference>
<accession>K1T4J5</accession>
<feature type="non-terminal residue" evidence="3">
    <location>
        <position position="1"/>
    </location>
</feature>
<gene>
    <name evidence="3" type="ORF">LEA_09049</name>
</gene>
<dbReference type="CDD" id="cd05399">
    <property type="entry name" value="NT_Rel-Spo_like"/>
    <property type="match status" value="1"/>
</dbReference>
<protein>
    <submittedName>
        <fullName evidence="3">GTP diphosphokinase</fullName>
    </submittedName>
</protein>
<comment type="similarity">
    <text evidence="1">Belongs to the RelA/SpoT family.</text>
</comment>
<dbReference type="InterPro" id="IPR007685">
    <property type="entry name" value="RelA_SpoT"/>
</dbReference>
<dbReference type="SMART" id="SM00954">
    <property type="entry name" value="RelA_SpoT"/>
    <property type="match status" value="1"/>
</dbReference>
<dbReference type="GO" id="GO:0015969">
    <property type="term" value="P:guanosine tetraphosphate metabolic process"/>
    <property type="evidence" value="ECO:0007669"/>
    <property type="project" value="InterPro"/>
</dbReference>
<dbReference type="PANTHER" id="PTHR21262">
    <property type="entry name" value="GUANOSINE-3',5'-BIS DIPHOSPHATE 3'-PYROPHOSPHOHYDROLASE"/>
    <property type="match status" value="1"/>
</dbReference>
<sequence>EIAEMVDGVTKLGKLNYTSEQEQQVENYRKMFLAMGKDIRVILIKLADRLHNMRTLKYLARDRQIANARETMDLYAPLANRLGMYSLKWELEDLSFKYLYPEEYRELVEGIDKKREERLKFIDQIMDEIRVQLKKQKIEAEITGRAKHLYSIFRKMQRDNKTLDQIYDLFALRIIVNSVKDCYAALGVVHELYNPMPGRFKDYISVPKPNMYQSLHTTLIGPKGTPFEVQIRTWDMHRIAEYGIAAHWAYKEASFMGGKKANVVVNQDKLSWLRETLEWQKDMQDPQEFLNTLKTELFEDEVYVFTPKGKIQVLPRGATPIDFAYSIHEEIGNHMTGCKINSKMMPIVTKLKNGDIVEIITSDKSKGPSRD</sequence>
<organism evidence="3">
    <name type="scientific">human gut metagenome</name>
    <dbReference type="NCBI Taxonomy" id="408170"/>
    <lineage>
        <taxon>unclassified sequences</taxon>
        <taxon>metagenomes</taxon>
        <taxon>organismal metagenomes</taxon>
    </lineage>
</organism>
<feature type="non-terminal residue" evidence="3">
    <location>
        <position position="371"/>
    </location>
</feature>
<reference evidence="3" key="1">
    <citation type="journal article" date="2013" name="Environ. Microbiol.">
        <title>Microbiota from the distal guts of lean and obese adolescents exhibit partial functional redundancy besides clear differences in community structure.</title>
        <authorList>
            <person name="Ferrer M."/>
            <person name="Ruiz A."/>
            <person name="Lanza F."/>
            <person name="Haange S.B."/>
            <person name="Oberbach A."/>
            <person name="Till H."/>
            <person name="Bargiela R."/>
            <person name="Campoy C."/>
            <person name="Segura M.T."/>
            <person name="Richter M."/>
            <person name="von Bergen M."/>
            <person name="Seifert J."/>
            <person name="Suarez A."/>
        </authorList>
    </citation>
    <scope>NUCLEOTIDE SEQUENCE</scope>
</reference>
<dbReference type="SUPFAM" id="SSF109604">
    <property type="entry name" value="HD-domain/PDEase-like"/>
    <property type="match status" value="1"/>
</dbReference>
<dbReference type="SUPFAM" id="SSF81271">
    <property type="entry name" value="TGS-like"/>
    <property type="match status" value="1"/>
</dbReference>
<evidence type="ECO:0000313" key="3">
    <source>
        <dbReference type="EMBL" id="EKC67932.1"/>
    </source>
</evidence>
<dbReference type="PROSITE" id="PS51880">
    <property type="entry name" value="TGS"/>
    <property type="match status" value="1"/>
</dbReference>